<feature type="domain" description="Cytochrome b561 bacterial/Ni-hydrogenase" evidence="7">
    <location>
        <begin position="15"/>
        <end position="175"/>
    </location>
</feature>
<sequence>MQIANGLGPPARVRVWDGPQRTCHVLIVLSLAGAVGTAADDAWAPEHLAFELIAALLVGFRMAWASWGCPYARWQHLLHRPRAIARSLFTLASRRGELFPTDPLRGTLHLLLLMATLAIGATGLAAELEAVYDWVHHAHGASYGLLWVALGLHLVVVAAASIVYRDNLLLAMWSGTYVAPAHEAIRDPRRGVSLALALGAIGGWAVLAHSGVL</sequence>
<evidence type="ECO:0000256" key="5">
    <source>
        <dbReference type="ARBA" id="ARBA00023136"/>
    </source>
</evidence>
<keyword evidence="9" id="KW-1185">Reference proteome</keyword>
<evidence type="ECO:0000313" key="8">
    <source>
        <dbReference type="EMBL" id="MBK0394692.1"/>
    </source>
</evidence>
<keyword evidence="5 6" id="KW-0472">Membrane</keyword>
<proteinExistence type="predicted"/>
<dbReference type="GO" id="GO:0005886">
    <property type="term" value="C:plasma membrane"/>
    <property type="evidence" value="ECO:0007669"/>
    <property type="project" value="UniProtKB-SubCell"/>
</dbReference>
<comment type="subcellular location">
    <subcellularLocation>
        <location evidence="1">Cell membrane</location>
        <topology evidence="1">Multi-pass membrane protein</topology>
    </subcellularLocation>
</comment>
<dbReference type="InterPro" id="IPR016174">
    <property type="entry name" value="Di-haem_cyt_TM"/>
</dbReference>
<dbReference type="GO" id="GO:0022904">
    <property type="term" value="P:respiratory electron transport chain"/>
    <property type="evidence" value="ECO:0007669"/>
    <property type="project" value="InterPro"/>
</dbReference>
<feature type="transmembrane region" description="Helical" evidence="6">
    <location>
        <begin position="104"/>
        <end position="125"/>
    </location>
</feature>
<accession>A0A934Q5R4</accession>
<keyword evidence="3 6" id="KW-0812">Transmembrane</keyword>
<dbReference type="InterPro" id="IPR011577">
    <property type="entry name" value="Cyt_b561_bac/Ni-Hgenase"/>
</dbReference>
<evidence type="ECO:0000259" key="7">
    <source>
        <dbReference type="Pfam" id="PF01292"/>
    </source>
</evidence>
<gene>
    <name evidence="8" type="ORF">I8E28_18960</name>
</gene>
<feature type="transmembrane region" description="Helical" evidence="6">
    <location>
        <begin position="145"/>
        <end position="164"/>
    </location>
</feature>
<evidence type="ECO:0000256" key="3">
    <source>
        <dbReference type="ARBA" id="ARBA00022692"/>
    </source>
</evidence>
<keyword evidence="4 6" id="KW-1133">Transmembrane helix</keyword>
<evidence type="ECO:0000256" key="6">
    <source>
        <dbReference type="SAM" id="Phobius"/>
    </source>
</evidence>
<organism evidence="8 9">
    <name type="scientific">Ramlibacter algicola</name>
    <dbReference type="NCBI Taxonomy" id="2795217"/>
    <lineage>
        <taxon>Bacteria</taxon>
        <taxon>Pseudomonadati</taxon>
        <taxon>Pseudomonadota</taxon>
        <taxon>Betaproteobacteria</taxon>
        <taxon>Burkholderiales</taxon>
        <taxon>Comamonadaceae</taxon>
        <taxon>Ramlibacter</taxon>
    </lineage>
</organism>
<evidence type="ECO:0000256" key="4">
    <source>
        <dbReference type="ARBA" id="ARBA00022989"/>
    </source>
</evidence>
<dbReference type="EMBL" id="JAEDAO010000001">
    <property type="protein sequence ID" value="MBK0394692.1"/>
    <property type="molecule type" value="Genomic_DNA"/>
</dbReference>
<dbReference type="Pfam" id="PF01292">
    <property type="entry name" value="Ni_hydr_CYTB"/>
    <property type="match status" value="1"/>
</dbReference>
<evidence type="ECO:0000256" key="2">
    <source>
        <dbReference type="ARBA" id="ARBA00022475"/>
    </source>
</evidence>
<dbReference type="AlphaFoldDB" id="A0A934Q5R4"/>
<dbReference type="GO" id="GO:0009055">
    <property type="term" value="F:electron transfer activity"/>
    <property type="evidence" value="ECO:0007669"/>
    <property type="project" value="InterPro"/>
</dbReference>
<dbReference type="SUPFAM" id="SSF81342">
    <property type="entry name" value="Transmembrane di-heme cytochromes"/>
    <property type="match status" value="1"/>
</dbReference>
<dbReference type="Proteomes" id="UP000617041">
    <property type="component" value="Unassembled WGS sequence"/>
</dbReference>
<evidence type="ECO:0000313" key="9">
    <source>
        <dbReference type="Proteomes" id="UP000617041"/>
    </source>
</evidence>
<dbReference type="RefSeq" id="WP_200789780.1">
    <property type="nucleotide sequence ID" value="NZ_JAEDAO010000001.1"/>
</dbReference>
<reference evidence="8" key="1">
    <citation type="submission" date="2020-12" db="EMBL/GenBank/DDBJ databases">
        <title>Ramlibacter sp. nov., isolated from a freshwater alga, Cryptomonas.</title>
        <authorList>
            <person name="Kim H.M."/>
            <person name="Jeon C.O."/>
        </authorList>
    </citation>
    <scope>NUCLEOTIDE SEQUENCE</scope>
    <source>
        <strain evidence="8">CrO1</strain>
    </source>
</reference>
<name>A0A934Q5R4_9BURK</name>
<dbReference type="Gene3D" id="1.20.950.20">
    <property type="entry name" value="Transmembrane di-heme cytochromes, Chain C"/>
    <property type="match status" value="1"/>
</dbReference>
<feature type="transmembrane region" description="Helical" evidence="6">
    <location>
        <begin position="192"/>
        <end position="212"/>
    </location>
</feature>
<protein>
    <submittedName>
        <fullName evidence="8">Cytochrome b/b6 domain-containing protein</fullName>
    </submittedName>
</protein>
<comment type="caution">
    <text evidence="8">The sequence shown here is derived from an EMBL/GenBank/DDBJ whole genome shotgun (WGS) entry which is preliminary data.</text>
</comment>
<evidence type="ECO:0000256" key="1">
    <source>
        <dbReference type="ARBA" id="ARBA00004651"/>
    </source>
</evidence>
<keyword evidence="2" id="KW-1003">Cell membrane</keyword>